<dbReference type="RefSeq" id="WP_106774267.1">
    <property type="nucleotide sequence ID" value="NZ_PXYK01000023.1"/>
</dbReference>
<organism evidence="2 3">
    <name type="scientific">Kumtagia ephedrae</name>
    <dbReference type="NCBI Taxonomy" id="2116701"/>
    <lineage>
        <taxon>Bacteria</taxon>
        <taxon>Pseudomonadati</taxon>
        <taxon>Pseudomonadota</taxon>
        <taxon>Alphaproteobacteria</taxon>
        <taxon>Hyphomicrobiales</taxon>
        <taxon>Phyllobacteriaceae</taxon>
        <taxon>Kumtagia</taxon>
    </lineage>
</organism>
<gene>
    <name evidence="2" type="ORF">C7I84_21465</name>
</gene>
<dbReference type="OrthoDB" id="102964at2"/>
<evidence type="ECO:0000256" key="1">
    <source>
        <dbReference type="SAM" id="SignalP"/>
    </source>
</evidence>
<feature type="signal peptide" evidence="1">
    <location>
        <begin position="1"/>
        <end position="21"/>
    </location>
</feature>
<dbReference type="Proteomes" id="UP000241229">
    <property type="component" value="Unassembled WGS sequence"/>
</dbReference>
<keyword evidence="3" id="KW-1185">Reference proteome</keyword>
<name>A0A2P7S121_9HYPH</name>
<protein>
    <recommendedName>
        <fullName evidence="4">DUF1236 domain-containing protein</fullName>
    </recommendedName>
</protein>
<evidence type="ECO:0000313" key="2">
    <source>
        <dbReference type="EMBL" id="PSJ56142.1"/>
    </source>
</evidence>
<proteinExistence type="predicted"/>
<evidence type="ECO:0008006" key="4">
    <source>
        <dbReference type="Google" id="ProtNLM"/>
    </source>
</evidence>
<feature type="chain" id="PRO_5015140568" description="DUF1236 domain-containing protein" evidence="1">
    <location>
        <begin position="22"/>
        <end position="98"/>
    </location>
</feature>
<reference evidence="2 3" key="1">
    <citation type="submission" date="2018-03" db="EMBL/GenBank/DDBJ databases">
        <title>The draft genome of Mesorhizobium sp. 6GN-30.</title>
        <authorList>
            <person name="Liu L."/>
            <person name="Li L."/>
            <person name="Wang T."/>
            <person name="Zhang X."/>
            <person name="Liang L."/>
        </authorList>
    </citation>
    <scope>NUCLEOTIDE SEQUENCE [LARGE SCALE GENOMIC DNA]</scope>
    <source>
        <strain evidence="2 3">6GN30</strain>
    </source>
</reference>
<dbReference type="AlphaFoldDB" id="A0A2P7S121"/>
<sequence>MTRHAFVATTLAMLLSGSAFAQDIVVSPEQETVIREYVTKHKVAPADVTGVEIAVGATLPESVELHAIEEADVKYRYVVVDGKTVLVEPETRKIVHIM</sequence>
<comment type="caution">
    <text evidence="2">The sequence shown here is derived from an EMBL/GenBank/DDBJ whole genome shotgun (WGS) entry which is preliminary data.</text>
</comment>
<accession>A0A2P7S121</accession>
<evidence type="ECO:0000313" key="3">
    <source>
        <dbReference type="Proteomes" id="UP000241229"/>
    </source>
</evidence>
<keyword evidence="1" id="KW-0732">Signal</keyword>
<dbReference type="Pfam" id="PF06823">
    <property type="entry name" value="DUF1236"/>
    <property type="match status" value="1"/>
</dbReference>
<dbReference type="InterPro" id="IPR009642">
    <property type="entry name" value="DUF1236"/>
</dbReference>
<dbReference type="EMBL" id="PXYK01000023">
    <property type="protein sequence ID" value="PSJ56142.1"/>
    <property type="molecule type" value="Genomic_DNA"/>
</dbReference>